<evidence type="ECO:0000256" key="9">
    <source>
        <dbReference type="ARBA" id="ARBA00023125"/>
    </source>
</evidence>
<evidence type="ECO:0000256" key="8">
    <source>
        <dbReference type="ARBA" id="ARBA00022840"/>
    </source>
</evidence>
<dbReference type="GO" id="GO:0033202">
    <property type="term" value="C:DNA helicase complex"/>
    <property type="evidence" value="ECO:0007669"/>
    <property type="project" value="TreeGrafter"/>
</dbReference>
<evidence type="ECO:0000256" key="4">
    <source>
        <dbReference type="ARBA" id="ARBA00022763"/>
    </source>
</evidence>
<dbReference type="InterPro" id="IPR013986">
    <property type="entry name" value="DExx_box_DNA_helicase_dom_sf"/>
</dbReference>
<dbReference type="CDD" id="cd17932">
    <property type="entry name" value="DEXQc_UvrD"/>
    <property type="match status" value="1"/>
</dbReference>
<proteinExistence type="inferred from homology"/>
<evidence type="ECO:0000256" key="14">
    <source>
        <dbReference type="ARBA" id="ARBA00048988"/>
    </source>
</evidence>
<evidence type="ECO:0000259" key="16">
    <source>
        <dbReference type="PROSITE" id="PS51198"/>
    </source>
</evidence>
<dbReference type="PANTHER" id="PTHR11070:SF48">
    <property type="entry name" value="ATP-DEPENDENT HELICASE_NUCLEASE SUBUNIT A"/>
    <property type="match status" value="1"/>
</dbReference>
<dbReference type="SUPFAM" id="SSF52540">
    <property type="entry name" value="P-loop containing nucleoside triphosphate hydrolases"/>
    <property type="match status" value="1"/>
</dbReference>
<keyword evidence="3 15" id="KW-0547">Nucleotide-binding</keyword>
<evidence type="ECO:0000256" key="15">
    <source>
        <dbReference type="PROSITE-ProRule" id="PRU00560"/>
    </source>
</evidence>
<dbReference type="PROSITE" id="PS51217">
    <property type="entry name" value="UVRD_HELICASE_CTER"/>
    <property type="match status" value="1"/>
</dbReference>
<name>A0A1F5SYA2_9BACT</name>
<dbReference type="PANTHER" id="PTHR11070">
    <property type="entry name" value="UVRD / RECB / PCRA DNA HELICASE FAMILY MEMBER"/>
    <property type="match status" value="1"/>
</dbReference>
<feature type="domain" description="UvrD-like helicase ATP-binding" evidence="16">
    <location>
        <begin position="4"/>
        <end position="319"/>
    </location>
</feature>
<dbReference type="InterPro" id="IPR011335">
    <property type="entry name" value="Restrct_endonuc-II-like"/>
</dbReference>
<evidence type="ECO:0000256" key="1">
    <source>
        <dbReference type="ARBA" id="ARBA00009922"/>
    </source>
</evidence>
<evidence type="ECO:0000256" key="10">
    <source>
        <dbReference type="ARBA" id="ARBA00023204"/>
    </source>
</evidence>
<protein>
    <recommendedName>
        <fullName evidence="13">DNA 3'-5' helicase</fullName>
        <ecNumber evidence="13">5.6.2.4</ecNumber>
    </recommendedName>
</protein>
<dbReference type="Proteomes" id="UP000179001">
    <property type="component" value="Unassembled WGS sequence"/>
</dbReference>
<evidence type="ECO:0000256" key="6">
    <source>
        <dbReference type="ARBA" id="ARBA00022806"/>
    </source>
</evidence>
<keyword evidence="6 15" id="KW-0347">Helicase</keyword>
<dbReference type="GO" id="GO:0003677">
    <property type="term" value="F:DNA binding"/>
    <property type="evidence" value="ECO:0007669"/>
    <property type="project" value="UniProtKB-KW"/>
</dbReference>
<dbReference type="EC" id="5.6.2.4" evidence="13"/>
<dbReference type="Pfam" id="PF00580">
    <property type="entry name" value="UvrD-helicase"/>
    <property type="match status" value="1"/>
</dbReference>
<dbReference type="Gene3D" id="1.10.10.160">
    <property type="match status" value="1"/>
</dbReference>
<dbReference type="SUPFAM" id="SSF52980">
    <property type="entry name" value="Restriction endonuclease-like"/>
    <property type="match status" value="1"/>
</dbReference>
<dbReference type="GO" id="GO:0005829">
    <property type="term" value="C:cytosol"/>
    <property type="evidence" value="ECO:0007669"/>
    <property type="project" value="TreeGrafter"/>
</dbReference>
<dbReference type="Pfam" id="PF13361">
    <property type="entry name" value="UvrD_C"/>
    <property type="match status" value="1"/>
</dbReference>
<keyword evidence="5 15" id="KW-0378">Hydrolase</keyword>
<dbReference type="GO" id="GO:0000725">
    <property type="term" value="P:recombinational repair"/>
    <property type="evidence" value="ECO:0007669"/>
    <property type="project" value="TreeGrafter"/>
</dbReference>
<accession>A0A1F5SYA2</accession>
<comment type="catalytic activity">
    <reaction evidence="12">
        <text>Couples ATP hydrolysis with the unwinding of duplex DNA by translocating in the 3'-5' direction.</text>
        <dbReference type="EC" id="5.6.2.4"/>
    </reaction>
</comment>
<dbReference type="InterPro" id="IPR014016">
    <property type="entry name" value="UvrD-like_ATP-bd"/>
</dbReference>
<comment type="similarity">
    <text evidence="1">Belongs to the helicase family. UvrD subfamily.</text>
</comment>
<evidence type="ECO:0000313" key="18">
    <source>
        <dbReference type="EMBL" id="OGF31632.1"/>
    </source>
</evidence>
<evidence type="ECO:0000259" key="17">
    <source>
        <dbReference type="PROSITE" id="PS51217"/>
    </source>
</evidence>
<keyword evidence="11" id="KW-0413">Isomerase</keyword>
<dbReference type="InterPro" id="IPR011604">
    <property type="entry name" value="PDDEXK-like_dom_sf"/>
</dbReference>
<dbReference type="Gene3D" id="3.90.320.10">
    <property type="match status" value="1"/>
</dbReference>
<dbReference type="Gene3D" id="3.40.50.300">
    <property type="entry name" value="P-loop containing nucleotide triphosphate hydrolases"/>
    <property type="match status" value="2"/>
</dbReference>
<dbReference type="GO" id="GO:0005524">
    <property type="term" value="F:ATP binding"/>
    <property type="evidence" value="ECO:0007669"/>
    <property type="project" value="UniProtKB-UniRule"/>
</dbReference>
<dbReference type="InterPro" id="IPR014017">
    <property type="entry name" value="DNA_helicase_UvrD-like_C"/>
</dbReference>
<comment type="catalytic activity">
    <reaction evidence="14">
        <text>ATP + H2O = ADP + phosphate + H(+)</text>
        <dbReference type="Rhea" id="RHEA:13065"/>
        <dbReference type="ChEBI" id="CHEBI:15377"/>
        <dbReference type="ChEBI" id="CHEBI:15378"/>
        <dbReference type="ChEBI" id="CHEBI:30616"/>
        <dbReference type="ChEBI" id="CHEBI:43474"/>
        <dbReference type="ChEBI" id="CHEBI:456216"/>
        <dbReference type="EC" id="5.6.2.4"/>
    </reaction>
</comment>
<evidence type="ECO:0000256" key="13">
    <source>
        <dbReference type="ARBA" id="ARBA00034808"/>
    </source>
</evidence>
<reference evidence="18 19" key="1">
    <citation type="journal article" date="2016" name="Nat. Commun.">
        <title>Thousands of microbial genomes shed light on interconnected biogeochemical processes in an aquifer system.</title>
        <authorList>
            <person name="Anantharaman K."/>
            <person name="Brown C.T."/>
            <person name="Hug L.A."/>
            <person name="Sharon I."/>
            <person name="Castelle C.J."/>
            <person name="Probst A.J."/>
            <person name="Thomas B.C."/>
            <person name="Singh A."/>
            <person name="Wilkins M.J."/>
            <person name="Karaoz U."/>
            <person name="Brodie E.L."/>
            <person name="Williams K.H."/>
            <person name="Hubbard S.S."/>
            <person name="Banfield J.F."/>
        </authorList>
    </citation>
    <scope>NUCLEOTIDE SEQUENCE [LARGE SCALE GENOMIC DNA]</scope>
</reference>
<feature type="domain" description="UvrD-like helicase C-terminal" evidence="17">
    <location>
        <begin position="320"/>
        <end position="610"/>
    </location>
</feature>
<dbReference type="STRING" id="1798002.A2478_04050"/>
<dbReference type="Gene3D" id="1.10.486.10">
    <property type="entry name" value="PCRA, domain 4"/>
    <property type="match status" value="1"/>
</dbReference>
<feature type="binding site" evidence="15">
    <location>
        <begin position="25"/>
        <end position="32"/>
    </location>
    <ligand>
        <name>ATP</name>
        <dbReference type="ChEBI" id="CHEBI:30616"/>
    </ligand>
</feature>
<dbReference type="GO" id="GO:0043138">
    <property type="term" value="F:3'-5' DNA helicase activity"/>
    <property type="evidence" value="ECO:0007669"/>
    <property type="project" value="UniProtKB-EC"/>
</dbReference>
<evidence type="ECO:0000256" key="3">
    <source>
        <dbReference type="ARBA" id="ARBA00022741"/>
    </source>
</evidence>
<comment type="caution">
    <text evidence="18">The sequence shown here is derived from an EMBL/GenBank/DDBJ whole genome shotgun (WGS) entry which is preliminary data.</text>
</comment>
<evidence type="ECO:0000256" key="7">
    <source>
        <dbReference type="ARBA" id="ARBA00022839"/>
    </source>
</evidence>
<keyword evidence="7" id="KW-0269">Exonuclease</keyword>
<dbReference type="AlphaFoldDB" id="A0A1F5SYA2"/>
<dbReference type="GO" id="GO:0004527">
    <property type="term" value="F:exonuclease activity"/>
    <property type="evidence" value="ECO:0007669"/>
    <property type="project" value="UniProtKB-KW"/>
</dbReference>
<organism evidence="18 19">
    <name type="scientific">Candidatus Falkowbacteria bacterium RIFOXYC2_FULL_36_12</name>
    <dbReference type="NCBI Taxonomy" id="1798002"/>
    <lineage>
        <taxon>Bacteria</taxon>
        <taxon>Candidatus Falkowiibacteriota</taxon>
    </lineage>
</organism>
<dbReference type="EMBL" id="MFGJ01000007">
    <property type="protein sequence ID" value="OGF31632.1"/>
    <property type="molecule type" value="Genomic_DNA"/>
</dbReference>
<keyword evidence="10" id="KW-0234">DNA repair</keyword>
<evidence type="ECO:0000256" key="5">
    <source>
        <dbReference type="ARBA" id="ARBA00022801"/>
    </source>
</evidence>
<keyword evidence="9" id="KW-0238">DNA-binding</keyword>
<dbReference type="InterPro" id="IPR038726">
    <property type="entry name" value="PDDEXK_AddAB-type"/>
</dbReference>
<sequence length="995" mass="115260">MDISTANEAQKQAILHQDGPLLVVAGAGTGKTRVITQRIAWLIIEQKVNPDRILALTFTDKASEEMAERVDKELPYGYVDLWISTFHSFCDKILRRHGLDIGLTTNYKLVNQTQAWILIHRNIERFNLDYYRPMGNPTKFIHALINHFSRCKDEGILPADYLKYAEEIKLNSDSSDFIAQLDLTEVNDKDAIIKNEILRLEEISNAYHVYQQILLENESLDFADLMLYTIELFKKRPALLEQYRQQFQYILVDEFQDTNFIQYQLIKMLSAPKNNLMVVGDDDQSIYRFRGSSIENIMQFKADFPQVKEVVLTSNYRSAQQILDKAYEFIAQNNPHRLEVSLNINKKLNSQIEDTGLVEHLHFDRVENEIAGVVNKIIEIKQNDKDLSWSDFAILIRANSSAEAFTQAFAQAKVPYQFLALKGLYNKPIILDIINYFKLLDNYHENSAVYRILNLPIWQIEPNDITKIIHFAGKKAFSVFEVLQNIIMVQGLQPETYKKINIIISQINHDSGLAQKQQTSEIFVNFLNQSGYLEYLKTKNDRASHLSYNYLNQFYLKIQDFENTSFDKSLRGFMELITLELESGESGQINFNDEEGPDMVRIMTVHTAKGLEFKYVFIVNLVDRKFPSDERSEPILIPTTLIKESINTGDFHLEEERRLFYVAMTRAKIGLFFTSAENYGGSRKKKISRFLIELGYDSTVFEKNKIETDISSKQLESNILASDSALDKTEMPLSMPKHFSFSALNTYSRCPYQFYFAKMLKIPTFGKPALTFGDVMHRTIKDFLEMSAEIAVSAQTNLFGAIEQKTNAKKVIDEKQLLDLYQKNWRDDWYPTAKLKEDYFKKGQKILKTFRQDFIDSKPDIRLVEHSFNVKIGQFKILGRIDRMDNVEGGVEIIDYKTGSPKTKEKLSIDDKRQLILYQIATEQVFGLKPAKLTYQYLENNTKVSFLGTDKQIINLKNKFLEIMTQVQTGNFIATPEPNICKFCDYQGICEYKKL</sequence>
<keyword evidence="8 15" id="KW-0067">ATP-binding</keyword>
<evidence type="ECO:0000256" key="12">
    <source>
        <dbReference type="ARBA" id="ARBA00034617"/>
    </source>
</evidence>
<dbReference type="InterPro" id="IPR027417">
    <property type="entry name" value="P-loop_NTPase"/>
</dbReference>
<evidence type="ECO:0000256" key="2">
    <source>
        <dbReference type="ARBA" id="ARBA00022722"/>
    </source>
</evidence>
<dbReference type="Pfam" id="PF12705">
    <property type="entry name" value="PDDEXK_1"/>
    <property type="match status" value="1"/>
</dbReference>
<gene>
    <name evidence="18" type="ORF">A2478_04050</name>
</gene>
<dbReference type="InterPro" id="IPR000212">
    <property type="entry name" value="DNA_helicase_UvrD/REP"/>
</dbReference>
<evidence type="ECO:0000256" key="11">
    <source>
        <dbReference type="ARBA" id="ARBA00023235"/>
    </source>
</evidence>
<dbReference type="PROSITE" id="PS51198">
    <property type="entry name" value="UVRD_HELICASE_ATP_BIND"/>
    <property type="match status" value="1"/>
</dbReference>
<keyword evidence="2" id="KW-0540">Nuclease</keyword>
<evidence type="ECO:0000313" key="19">
    <source>
        <dbReference type="Proteomes" id="UP000179001"/>
    </source>
</evidence>
<keyword evidence="4" id="KW-0227">DNA damage</keyword>